<keyword evidence="10" id="KW-1185">Reference proteome</keyword>
<evidence type="ECO:0000256" key="6">
    <source>
        <dbReference type="ARBA" id="ARBA00023242"/>
    </source>
</evidence>
<evidence type="ECO:0000256" key="4">
    <source>
        <dbReference type="ARBA" id="ARBA00022490"/>
    </source>
</evidence>
<dbReference type="GO" id="GO:0070525">
    <property type="term" value="P:tRNA threonylcarbamoyladenosine metabolic process"/>
    <property type="evidence" value="ECO:0007669"/>
    <property type="project" value="TreeGrafter"/>
</dbReference>
<dbReference type="GO" id="GO:0000408">
    <property type="term" value="C:EKC/KEOPS complex"/>
    <property type="evidence" value="ECO:0007669"/>
    <property type="project" value="TreeGrafter"/>
</dbReference>
<evidence type="ECO:0000256" key="8">
    <source>
        <dbReference type="ARBA" id="ARBA00062157"/>
    </source>
</evidence>
<evidence type="ECO:0000256" key="5">
    <source>
        <dbReference type="ARBA" id="ARBA00022694"/>
    </source>
</evidence>
<sequence length="89" mass="10020">MRWCLNRIPASTLSVPFRSPQDADIARGSLAPDAEPHRGVLRRELVVNGSYLAVRWTAEDPRILRISVLSFLDQLALVLRTIQRFGPPV</sequence>
<dbReference type="CTD" id="8270"/>
<comment type="function">
    <text evidence="7">Component of the EKC/KEOPS complex that is required for the formation of a threonylcarbamoyl group on adenosine at position 37 (t(6)A37) in tRNAs that read codons beginning with adenine. The complex is probably involved in the transfer of the threonylcarbamoyl moiety of threonylcarbamoyl-AMP (TC-AMP) to the N6 group of A37. LAGE3 functions as a dimerization module for the complex.</text>
</comment>
<dbReference type="RefSeq" id="XP_007955375.1">
    <property type="nucleotide sequence ID" value="XM_007957184.1"/>
</dbReference>
<dbReference type="Proteomes" id="UP000694850">
    <property type="component" value="Unplaced"/>
</dbReference>
<comment type="subcellular location">
    <subcellularLocation>
        <location evidence="2">Cytoplasm</location>
    </subcellularLocation>
    <subcellularLocation>
        <location evidence="1">Nucleus</location>
    </subcellularLocation>
</comment>
<evidence type="ECO:0000256" key="7">
    <source>
        <dbReference type="ARBA" id="ARBA00053047"/>
    </source>
</evidence>
<keyword evidence="6" id="KW-0539">Nucleus</keyword>
<evidence type="ECO:0000313" key="10">
    <source>
        <dbReference type="Proteomes" id="UP000694850"/>
    </source>
</evidence>
<dbReference type="Pfam" id="PF09341">
    <property type="entry name" value="Pcc1"/>
    <property type="match status" value="1"/>
</dbReference>
<dbReference type="GO" id="GO:0008033">
    <property type="term" value="P:tRNA processing"/>
    <property type="evidence" value="ECO:0007669"/>
    <property type="project" value="UniProtKB-KW"/>
</dbReference>
<dbReference type="AlphaFoldDB" id="A0A8B7B5B4"/>
<dbReference type="GeneID" id="103211246"/>
<comment type="subunit">
    <text evidence="8">Component of the EKC/KEOPS complex composed of at least GON7, TP53RK, TPRKB, OSGEP and LAGE3; the whole complex dimerizes.</text>
</comment>
<keyword evidence="5" id="KW-0819">tRNA processing</keyword>
<organism evidence="10 11">
    <name type="scientific">Orycteropus afer afer</name>
    <dbReference type="NCBI Taxonomy" id="1230840"/>
    <lineage>
        <taxon>Eukaryota</taxon>
        <taxon>Metazoa</taxon>
        <taxon>Chordata</taxon>
        <taxon>Craniata</taxon>
        <taxon>Vertebrata</taxon>
        <taxon>Euteleostomi</taxon>
        <taxon>Mammalia</taxon>
        <taxon>Eutheria</taxon>
        <taxon>Afrotheria</taxon>
        <taxon>Tubulidentata</taxon>
        <taxon>Orycteropodidae</taxon>
        <taxon>Orycteropus</taxon>
    </lineage>
</organism>
<gene>
    <name evidence="11" type="primary">LAGE3</name>
</gene>
<keyword evidence="4" id="KW-0963">Cytoplasm</keyword>
<dbReference type="InterPro" id="IPR015419">
    <property type="entry name" value="CTAG/Pcc1"/>
</dbReference>
<evidence type="ECO:0000256" key="3">
    <source>
        <dbReference type="ARBA" id="ARBA00007073"/>
    </source>
</evidence>
<protein>
    <recommendedName>
        <fullName evidence="9">L antigen family member 3</fullName>
    </recommendedName>
</protein>
<dbReference type="GO" id="GO:0005634">
    <property type="term" value="C:nucleus"/>
    <property type="evidence" value="ECO:0007669"/>
    <property type="project" value="UniProtKB-SubCell"/>
</dbReference>
<evidence type="ECO:0000313" key="11">
    <source>
        <dbReference type="RefSeq" id="XP_007955375.1"/>
    </source>
</evidence>
<evidence type="ECO:0000256" key="1">
    <source>
        <dbReference type="ARBA" id="ARBA00004123"/>
    </source>
</evidence>
<proteinExistence type="inferred from homology"/>
<accession>A0A8B7B5B4</accession>
<evidence type="ECO:0000256" key="9">
    <source>
        <dbReference type="ARBA" id="ARBA00076355"/>
    </source>
</evidence>
<comment type="similarity">
    <text evidence="3">Belongs to the CTAG/PCC1 family.</text>
</comment>
<dbReference type="OrthoDB" id="10025739at2759"/>
<dbReference type="Gene3D" id="3.30.310.50">
    <property type="entry name" value="Alpha-D-phosphohexomutase, C-terminal domain"/>
    <property type="match status" value="1"/>
</dbReference>
<dbReference type="FunFam" id="3.30.310.50:FF:000005">
    <property type="entry name" value="L antigen family member 3"/>
    <property type="match status" value="1"/>
</dbReference>
<dbReference type="PANTHER" id="PTHR31283">
    <property type="entry name" value="EKC/KEOPS COMPLEX SUBUNIT PCC1 FAMILY MEMBER"/>
    <property type="match status" value="1"/>
</dbReference>
<dbReference type="PANTHER" id="PTHR31283:SF5">
    <property type="entry name" value="EKC_KEOPS COMPLEX SUBUNIT LAGE3"/>
    <property type="match status" value="1"/>
</dbReference>
<dbReference type="GO" id="GO:0005737">
    <property type="term" value="C:cytoplasm"/>
    <property type="evidence" value="ECO:0007669"/>
    <property type="project" value="UniProtKB-SubCell"/>
</dbReference>
<reference evidence="11" key="1">
    <citation type="submission" date="2025-08" db="UniProtKB">
        <authorList>
            <consortium name="RefSeq"/>
        </authorList>
    </citation>
    <scope>IDENTIFICATION</scope>
</reference>
<name>A0A8B7B5B4_ORYAF</name>
<evidence type="ECO:0000256" key="2">
    <source>
        <dbReference type="ARBA" id="ARBA00004496"/>
    </source>
</evidence>